<dbReference type="EMBL" id="CDMZ01000415">
    <property type="protein sequence ID" value="CEM13829.1"/>
    <property type="molecule type" value="Genomic_DNA"/>
</dbReference>
<dbReference type="AlphaFoldDB" id="A0A0G4FKC5"/>
<name>A0A0G4FKC5_9ALVE</name>
<organism evidence="1">
    <name type="scientific">Chromera velia CCMP2878</name>
    <dbReference type="NCBI Taxonomy" id="1169474"/>
    <lineage>
        <taxon>Eukaryota</taxon>
        <taxon>Sar</taxon>
        <taxon>Alveolata</taxon>
        <taxon>Colpodellida</taxon>
        <taxon>Chromeraceae</taxon>
        <taxon>Chromera</taxon>
    </lineage>
</organism>
<proteinExistence type="predicted"/>
<evidence type="ECO:0000313" key="1">
    <source>
        <dbReference type="EMBL" id="CEM13829.1"/>
    </source>
</evidence>
<protein>
    <submittedName>
        <fullName evidence="1">Uncharacterized protein</fullName>
    </submittedName>
</protein>
<gene>
    <name evidence="1" type="ORF">Cvel_17331</name>
</gene>
<reference evidence="1" key="1">
    <citation type="submission" date="2014-11" db="EMBL/GenBank/DDBJ databases">
        <authorList>
            <person name="Otto D Thomas"/>
            <person name="Naeem Raeece"/>
        </authorList>
    </citation>
    <scope>NUCLEOTIDE SEQUENCE</scope>
</reference>
<dbReference type="VEuPathDB" id="CryptoDB:Cvel_17331"/>
<sequence length="259" mass="28855">MWTSCWKQSSPFPRPKMPRGEAWGFDVFGDAWTSQRLAAVCLSTVCLGDVASSSCAPEGFFELTLVMDGFVCLRGERKAFPHFFVQRSRKVRSALGGEMVPSPTVVALLVVNSSKAVAVDVIAAAQKEHERNARRKKETLTTNPKRRSCTLCPGFQAEQLKQMDVQGEEGGWMVVSVQPVNVYKNYTRRMFPFELQDQPNLYYEPEYAKVYASNEAVSNAMADFARMTFSKAGGPGSAFVLENAASRAEHQQIVLCNWD</sequence>
<accession>A0A0G4FKC5</accession>